<feature type="transmembrane region" description="Helical" evidence="1">
    <location>
        <begin position="90"/>
        <end position="111"/>
    </location>
</feature>
<dbReference type="InterPro" id="IPR045339">
    <property type="entry name" value="DUF6534"/>
</dbReference>
<feature type="domain" description="DUF6534" evidence="2">
    <location>
        <begin position="165"/>
        <end position="251"/>
    </location>
</feature>
<protein>
    <recommendedName>
        <fullName evidence="2">DUF6534 domain-containing protein</fullName>
    </recommendedName>
</protein>
<feature type="transmembrane region" description="Helical" evidence="1">
    <location>
        <begin position="154"/>
        <end position="177"/>
    </location>
</feature>
<keyword evidence="1" id="KW-0472">Membrane</keyword>
<keyword evidence="1" id="KW-1133">Transmembrane helix</keyword>
<dbReference type="Pfam" id="PF20152">
    <property type="entry name" value="DUF6534"/>
    <property type="match status" value="1"/>
</dbReference>
<proteinExistence type="predicted"/>
<dbReference type="AlphaFoldDB" id="A0AAW0AJV9"/>
<feature type="transmembrane region" description="Helical" evidence="1">
    <location>
        <begin position="226"/>
        <end position="247"/>
    </location>
</feature>
<evidence type="ECO:0000313" key="3">
    <source>
        <dbReference type="EMBL" id="KAK7012835.1"/>
    </source>
</evidence>
<evidence type="ECO:0000313" key="4">
    <source>
        <dbReference type="Proteomes" id="UP001362999"/>
    </source>
</evidence>
<feature type="transmembrane region" description="Helical" evidence="1">
    <location>
        <begin position="44"/>
        <end position="68"/>
    </location>
</feature>
<dbReference type="Proteomes" id="UP001362999">
    <property type="component" value="Unassembled WGS sequence"/>
</dbReference>
<dbReference type="PANTHER" id="PTHR40465">
    <property type="entry name" value="CHROMOSOME 1, WHOLE GENOME SHOTGUN SEQUENCE"/>
    <property type="match status" value="1"/>
</dbReference>
<name>A0AAW0AJV9_9AGAR</name>
<feature type="transmembrane region" description="Helical" evidence="1">
    <location>
        <begin position="197"/>
        <end position="220"/>
    </location>
</feature>
<feature type="transmembrane region" description="Helical" evidence="1">
    <location>
        <begin position="12"/>
        <end position="32"/>
    </location>
</feature>
<evidence type="ECO:0000259" key="2">
    <source>
        <dbReference type="Pfam" id="PF20152"/>
    </source>
</evidence>
<dbReference type="EMBL" id="JAWWNJ010000063">
    <property type="protein sequence ID" value="KAK7012835.1"/>
    <property type="molecule type" value="Genomic_DNA"/>
</dbReference>
<reference evidence="3 4" key="1">
    <citation type="journal article" date="2024" name="J Genomics">
        <title>Draft genome sequencing and assembly of Favolaschia claudopus CIRM-BRFM 2984 isolated from oak limbs.</title>
        <authorList>
            <person name="Navarro D."/>
            <person name="Drula E."/>
            <person name="Chaduli D."/>
            <person name="Cazenave R."/>
            <person name="Ahrendt S."/>
            <person name="Wang J."/>
            <person name="Lipzen A."/>
            <person name="Daum C."/>
            <person name="Barry K."/>
            <person name="Grigoriev I.V."/>
            <person name="Favel A."/>
            <person name="Rosso M.N."/>
            <person name="Martin F."/>
        </authorList>
    </citation>
    <scope>NUCLEOTIDE SEQUENCE [LARGE SCALE GENOMIC DNA]</scope>
    <source>
        <strain evidence="3 4">CIRM-BRFM 2984</strain>
    </source>
</reference>
<evidence type="ECO:0000256" key="1">
    <source>
        <dbReference type="SAM" id="Phobius"/>
    </source>
</evidence>
<feature type="transmembrane region" description="Helical" evidence="1">
    <location>
        <begin position="118"/>
        <end position="142"/>
    </location>
</feature>
<gene>
    <name evidence="3" type="ORF">R3P38DRAFT_1560358</name>
</gene>
<keyword evidence="1" id="KW-0812">Transmembrane</keyword>
<organism evidence="3 4">
    <name type="scientific">Favolaschia claudopus</name>
    <dbReference type="NCBI Taxonomy" id="2862362"/>
    <lineage>
        <taxon>Eukaryota</taxon>
        <taxon>Fungi</taxon>
        <taxon>Dikarya</taxon>
        <taxon>Basidiomycota</taxon>
        <taxon>Agaricomycotina</taxon>
        <taxon>Agaricomycetes</taxon>
        <taxon>Agaricomycetidae</taxon>
        <taxon>Agaricales</taxon>
        <taxon>Marasmiineae</taxon>
        <taxon>Mycenaceae</taxon>
        <taxon>Favolaschia</taxon>
    </lineage>
</organism>
<sequence>MAQTLASTLGVTLLGILFSCMLFGVTTLQTFIYIKRFWNSDLTWLKLFVALIWILEAAHTAFLCSYIFRVVTTDIFDPALLTRTTVSDDITTAMTAFIIFFVQCFYTWRLWLLSHRKLVLVVPLAILIVIHLGLEMAVMALTFKWPDFSQFRRITGYFTGAVAVAAATDITIAAAMFTLLQNRKTGIKNTEQLLNRIVMYTISTGLLTSMVDIVILGAFVGLPDTLVYLCFFDFVPNLYANSLLAMLNSRMSTEERNLHLEVELGGGSGNTIQFSNFRSRNATRHTEESTFTQVDSRKTAQWVIDQGSNAEISTQD</sequence>
<dbReference type="PANTHER" id="PTHR40465:SF1">
    <property type="entry name" value="DUF6534 DOMAIN-CONTAINING PROTEIN"/>
    <property type="match status" value="1"/>
</dbReference>
<accession>A0AAW0AJV9</accession>
<comment type="caution">
    <text evidence="3">The sequence shown here is derived from an EMBL/GenBank/DDBJ whole genome shotgun (WGS) entry which is preliminary data.</text>
</comment>
<keyword evidence="4" id="KW-1185">Reference proteome</keyword>